<name>A0A1Z2XN99_9FIRM</name>
<accession>A0A1Z2XN99</accession>
<dbReference type="EMBL" id="CP021422">
    <property type="protein sequence ID" value="ASB39918.1"/>
    <property type="molecule type" value="Genomic_DNA"/>
</dbReference>
<reference evidence="2 4" key="3">
    <citation type="submission" date="2020-11" db="EMBL/GenBank/DDBJ databases">
        <title>Closed and high quality bacterial genomes of the OMM12 community.</title>
        <authorList>
            <person name="Marbouty M."/>
            <person name="Lamy-Besnier Q."/>
            <person name="Debarbieux L."/>
            <person name="Koszul R."/>
        </authorList>
    </citation>
    <scope>NUCLEOTIDE SEQUENCE [LARGE SCALE GENOMIC DNA]</scope>
    <source>
        <strain evidence="2 4">KB18</strain>
    </source>
</reference>
<sequence>MDTMVKDGGFVPGAGGLPKVVEGLSELLNCVRLSLSVRQGRFAYDRDMGSSLYLLDRQEEHAADRALAMANEALLWLPGVRAEAVEINDGGMVFTVSTPLGEGSVELGEL</sequence>
<reference evidence="1" key="1">
    <citation type="journal article" date="2017" name="Genome Announc.">
        <title>High-Quality Whole-Genome Sequences of the Oligo-Mouse-Microbiota Bacterial Community.</title>
        <authorList>
            <person name="Garzetti D."/>
            <person name="Brugiroux S."/>
            <person name="Bunk B."/>
            <person name="Pukall R."/>
            <person name="McCoy K.D."/>
            <person name="Macpherson A.J."/>
            <person name="Stecher B."/>
        </authorList>
    </citation>
    <scope>NUCLEOTIDE SEQUENCE</scope>
    <source>
        <strain evidence="1">KB18</strain>
    </source>
</reference>
<keyword evidence="3" id="KW-1185">Reference proteome</keyword>
<dbReference type="AlphaFoldDB" id="A0A1Z2XN99"/>
<organism evidence="2 4">
    <name type="scientific">Acutalibacter muris</name>
    <dbReference type="NCBI Taxonomy" id="1796620"/>
    <lineage>
        <taxon>Bacteria</taxon>
        <taxon>Bacillati</taxon>
        <taxon>Bacillota</taxon>
        <taxon>Clostridia</taxon>
        <taxon>Eubacteriales</taxon>
        <taxon>Acutalibacteraceae</taxon>
        <taxon>Acutalibacter</taxon>
    </lineage>
</organism>
<evidence type="ECO:0000313" key="4">
    <source>
        <dbReference type="Proteomes" id="UP000596035"/>
    </source>
</evidence>
<dbReference type="EMBL" id="CP065321">
    <property type="protein sequence ID" value="QQR29207.1"/>
    <property type="molecule type" value="Genomic_DNA"/>
</dbReference>
<protein>
    <submittedName>
        <fullName evidence="2">Uncharacterized protein</fullName>
    </submittedName>
</protein>
<dbReference type="KEGG" id="amur:ADH66_04190"/>
<dbReference type="Proteomes" id="UP000596035">
    <property type="component" value="Chromosome"/>
</dbReference>
<gene>
    <name evidence="1" type="ORF">ADH66_04190</name>
    <name evidence="2" type="ORF">I5Q82_14255</name>
</gene>
<dbReference type="RefSeq" id="WP_088364370.1">
    <property type="nucleotide sequence ID" value="NZ_CAJTCQ010000004.1"/>
</dbReference>
<dbReference type="Proteomes" id="UP000196710">
    <property type="component" value="Chromosome"/>
</dbReference>
<evidence type="ECO:0000313" key="1">
    <source>
        <dbReference type="EMBL" id="ASB39918.1"/>
    </source>
</evidence>
<evidence type="ECO:0000313" key="2">
    <source>
        <dbReference type="EMBL" id="QQR29207.1"/>
    </source>
</evidence>
<reference evidence="3" key="2">
    <citation type="submission" date="2017-05" db="EMBL/GenBank/DDBJ databases">
        <title>Improved OligoMM genomes.</title>
        <authorList>
            <person name="Garzetti D."/>
        </authorList>
    </citation>
    <scope>NUCLEOTIDE SEQUENCE [LARGE SCALE GENOMIC DNA]</scope>
    <source>
        <strain evidence="3">KB18</strain>
    </source>
</reference>
<evidence type="ECO:0000313" key="3">
    <source>
        <dbReference type="Proteomes" id="UP000196710"/>
    </source>
</evidence>
<proteinExistence type="predicted"/>